<evidence type="ECO:0000256" key="1">
    <source>
        <dbReference type="SAM" id="SignalP"/>
    </source>
</evidence>
<keyword evidence="1" id="KW-0732">Signal</keyword>
<dbReference type="Pfam" id="PF13648">
    <property type="entry name" value="Lipocalin_4"/>
    <property type="match status" value="1"/>
</dbReference>
<feature type="signal peptide" evidence="1">
    <location>
        <begin position="1"/>
        <end position="21"/>
    </location>
</feature>
<proteinExistence type="predicted"/>
<organism evidence="3 4">
    <name type="scientific">Chryseobacterium defluvii</name>
    <dbReference type="NCBI Taxonomy" id="160396"/>
    <lineage>
        <taxon>Bacteria</taxon>
        <taxon>Pseudomonadati</taxon>
        <taxon>Bacteroidota</taxon>
        <taxon>Flavobacteriia</taxon>
        <taxon>Flavobacteriales</taxon>
        <taxon>Weeksellaceae</taxon>
        <taxon>Chryseobacterium group</taxon>
        <taxon>Chryseobacterium</taxon>
    </lineage>
</organism>
<evidence type="ECO:0000313" key="4">
    <source>
        <dbReference type="Proteomes" id="UP000592180"/>
    </source>
</evidence>
<name>A0A840KJD0_9FLAO</name>
<dbReference type="InterPro" id="IPR024311">
    <property type="entry name" value="Lipocalin-like"/>
</dbReference>
<keyword evidence="4" id="KW-1185">Reference proteome</keyword>
<evidence type="ECO:0000259" key="2">
    <source>
        <dbReference type="Pfam" id="PF13648"/>
    </source>
</evidence>
<evidence type="ECO:0000313" key="3">
    <source>
        <dbReference type="EMBL" id="MBB4807613.1"/>
    </source>
</evidence>
<protein>
    <recommendedName>
        <fullName evidence="2">Lipocalin-like domain-containing protein</fullName>
    </recommendedName>
</protein>
<feature type="domain" description="Lipocalin-like" evidence="2">
    <location>
        <begin position="31"/>
        <end position="133"/>
    </location>
</feature>
<dbReference type="PROSITE" id="PS51257">
    <property type="entry name" value="PROKAR_LIPOPROTEIN"/>
    <property type="match status" value="1"/>
</dbReference>
<comment type="caution">
    <text evidence="3">The sequence shown here is derived from an EMBL/GenBank/DDBJ whole genome shotgun (WGS) entry which is preliminary data.</text>
</comment>
<sequence length="155" mass="17238">MKKLALLFAGLSLFVATGCNDDDDNTIEYPLVGTWQPIKEVVTTIPVGGNGVSDEITYTNCQKESRWVFVDGGIGKRTDKGDSAIPNQCDTTFERNLTYTYDKSTKAVQIKYQGIVAPDNGKVTTLNDNTLNLTIEDKTDPIEYHSVTYTFKRIQ</sequence>
<dbReference type="RefSeq" id="WP_184190675.1">
    <property type="nucleotide sequence ID" value="NZ_JACHLE010000004.1"/>
</dbReference>
<accession>A0A840KJD0</accession>
<dbReference type="Proteomes" id="UP000592180">
    <property type="component" value="Unassembled WGS sequence"/>
</dbReference>
<reference evidence="3 4" key="1">
    <citation type="submission" date="2020-08" db="EMBL/GenBank/DDBJ databases">
        <title>Functional genomics of gut bacteria from endangered species of beetles.</title>
        <authorList>
            <person name="Carlos-Shanley C."/>
        </authorList>
    </citation>
    <scope>NUCLEOTIDE SEQUENCE [LARGE SCALE GENOMIC DNA]</scope>
    <source>
        <strain evidence="3 4">S00151</strain>
    </source>
</reference>
<dbReference type="AlphaFoldDB" id="A0A840KJD0"/>
<feature type="chain" id="PRO_5032640876" description="Lipocalin-like domain-containing protein" evidence="1">
    <location>
        <begin position="22"/>
        <end position="155"/>
    </location>
</feature>
<dbReference type="EMBL" id="JACHLE010000004">
    <property type="protein sequence ID" value="MBB4807613.1"/>
    <property type="molecule type" value="Genomic_DNA"/>
</dbReference>
<gene>
    <name evidence="3" type="ORF">HNP38_002919</name>
</gene>